<evidence type="ECO:0000256" key="1">
    <source>
        <dbReference type="SAM" id="MobiDB-lite"/>
    </source>
</evidence>
<evidence type="ECO:0000313" key="2">
    <source>
        <dbReference type="EMBL" id="KAK3239016.1"/>
    </source>
</evidence>
<name>A0AAE0ESK2_9CHLO</name>
<dbReference type="EMBL" id="LGRX02034049">
    <property type="protein sequence ID" value="KAK3239016.1"/>
    <property type="molecule type" value="Genomic_DNA"/>
</dbReference>
<dbReference type="Proteomes" id="UP001190700">
    <property type="component" value="Unassembled WGS sequence"/>
</dbReference>
<accession>A0AAE0ESK2</accession>
<reference evidence="2 3" key="1">
    <citation type="journal article" date="2015" name="Genome Biol. Evol.">
        <title>Comparative Genomics of a Bacterivorous Green Alga Reveals Evolutionary Causalities and Consequences of Phago-Mixotrophic Mode of Nutrition.</title>
        <authorList>
            <person name="Burns J.A."/>
            <person name="Paasch A."/>
            <person name="Narechania A."/>
            <person name="Kim E."/>
        </authorList>
    </citation>
    <scope>NUCLEOTIDE SEQUENCE [LARGE SCALE GENOMIC DNA]</scope>
    <source>
        <strain evidence="2 3">PLY_AMNH</strain>
    </source>
</reference>
<dbReference type="AlphaFoldDB" id="A0AAE0ESK2"/>
<gene>
    <name evidence="2" type="ORF">CYMTET_51026</name>
</gene>
<protein>
    <submittedName>
        <fullName evidence="2">Uncharacterized protein</fullName>
    </submittedName>
</protein>
<comment type="caution">
    <text evidence="2">The sequence shown here is derived from an EMBL/GenBank/DDBJ whole genome shotgun (WGS) entry which is preliminary data.</text>
</comment>
<feature type="region of interest" description="Disordered" evidence="1">
    <location>
        <begin position="28"/>
        <end position="48"/>
    </location>
</feature>
<sequence>MTNSAEFSAFWAQSIDREFRIKKQWHDKRELNGQPTDGFLKPEPAESKSALNEGNILAEEKRIHPQDLALPKIPLTCQHCLAMRHCSTPGTTPSPHRCAPSATSPLSSARLTYITEEGTGV</sequence>
<keyword evidence="3" id="KW-1185">Reference proteome</keyword>
<evidence type="ECO:0000313" key="3">
    <source>
        <dbReference type="Proteomes" id="UP001190700"/>
    </source>
</evidence>
<organism evidence="2 3">
    <name type="scientific">Cymbomonas tetramitiformis</name>
    <dbReference type="NCBI Taxonomy" id="36881"/>
    <lineage>
        <taxon>Eukaryota</taxon>
        <taxon>Viridiplantae</taxon>
        <taxon>Chlorophyta</taxon>
        <taxon>Pyramimonadophyceae</taxon>
        <taxon>Pyramimonadales</taxon>
        <taxon>Pyramimonadaceae</taxon>
        <taxon>Cymbomonas</taxon>
    </lineage>
</organism>
<proteinExistence type="predicted"/>